<gene>
    <name evidence="1" type="ORF">NBR_LOCUS7197</name>
</gene>
<evidence type="ECO:0000313" key="2">
    <source>
        <dbReference type="Proteomes" id="UP000271162"/>
    </source>
</evidence>
<keyword evidence="2" id="KW-1185">Reference proteome</keyword>
<organism evidence="3">
    <name type="scientific">Nippostrongylus brasiliensis</name>
    <name type="common">Rat hookworm</name>
    <dbReference type="NCBI Taxonomy" id="27835"/>
    <lineage>
        <taxon>Eukaryota</taxon>
        <taxon>Metazoa</taxon>
        <taxon>Ecdysozoa</taxon>
        <taxon>Nematoda</taxon>
        <taxon>Chromadorea</taxon>
        <taxon>Rhabditida</taxon>
        <taxon>Rhabditina</taxon>
        <taxon>Rhabditomorpha</taxon>
        <taxon>Strongyloidea</taxon>
        <taxon>Heligmosomidae</taxon>
        <taxon>Nippostrongylus</taxon>
    </lineage>
</organism>
<dbReference type="WBParaSite" id="NBR_0000719601-mRNA-1">
    <property type="protein sequence ID" value="NBR_0000719601-mRNA-1"/>
    <property type="gene ID" value="NBR_0000719601"/>
</dbReference>
<proteinExistence type="predicted"/>
<name>A0A0N4XWD7_NIPBR</name>
<reference evidence="1 2" key="2">
    <citation type="submission" date="2018-11" db="EMBL/GenBank/DDBJ databases">
        <authorList>
            <consortium name="Pathogen Informatics"/>
        </authorList>
    </citation>
    <scope>NUCLEOTIDE SEQUENCE [LARGE SCALE GENOMIC DNA]</scope>
</reference>
<sequence>MGTEDSRALIRPIQIVTAEFAKQLSEETLQKRFRLPKTDQSLMEKTDDVFWQKVYDNPDQTWERLGKSMESIRQDWESAKMAAHQAVREWRALEARMEEYDDNPIEPRDRADGMAKRVARQKNVIAGCAARFMRVCCTYKERTRSSRQDMRLDDYAKEIIYGSRAERVRLEMVLKDIDGAIDRAKNKQNKLMSKVLNKKKELRALLEDQKACC</sequence>
<accession>A0A0N4XWD7</accession>
<dbReference type="Proteomes" id="UP000271162">
    <property type="component" value="Unassembled WGS sequence"/>
</dbReference>
<protein>
    <submittedName>
        <fullName evidence="1 3">Uncharacterized protein</fullName>
    </submittedName>
</protein>
<evidence type="ECO:0000313" key="3">
    <source>
        <dbReference type="WBParaSite" id="NBR_0000719601-mRNA-1"/>
    </source>
</evidence>
<reference evidence="3" key="1">
    <citation type="submission" date="2017-02" db="UniProtKB">
        <authorList>
            <consortium name="WormBaseParasite"/>
        </authorList>
    </citation>
    <scope>IDENTIFICATION</scope>
</reference>
<dbReference type="AlphaFoldDB" id="A0A0N4XWD7"/>
<evidence type="ECO:0000313" key="1">
    <source>
        <dbReference type="EMBL" id="VDL70786.1"/>
    </source>
</evidence>
<dbReference type="EMBL" id="UYSL01019867">
    <property type="protein sequence ID" value="VDL70786.1"/>
    <property type="molecule type" value="Genomic_DNA"/>
</dbReference>